<keyword evidence="7" id="KW-1185">Reference proteome</keyword>
<keyword evidence="4" id="KW-0474">Menaquinone biosynthesis</keyword>
<feature type="active site" description="Proton acceptor" evidence="4">
    <location>
        <position position="230"/>
    </location>
</feature>
<dbReference type="NCBIfam" id="TIGR00543">
    <property type="entry name" value="isochor_syn"/>
    <property type="match status" value="1"/>
</dbReference>
<dbReference type="GO" id="GO:0000287">
    <property type="term" value="F:magnesium ion binding"/>
    <property type="evidence" value="ECO:0007669"/>
    <property type="project" value="UniProtKB-UniRule"/>
</dbReference>
<evidence type="ECO:0000256" key="1">
    <source>
        <dbReference type="ARBA" id="ARBA00000799"/>
    </source>
</evidence>
<protein>
    <recommendedName>
        <fullName evidence="4">Isochorismate synthase MenF</fullName>
        <ecNumber evidence="4">5.4.4.2</ecNumber>
    </recommendedName>
    <alternativeName>
        <fullName evidence="4">Isochorismate mutase</fullName>
    </alternativeName>
</protein>
<comment type="caution">
    <text evidence="6">The sequence shown here is derived from an EMBL/GenBank/DDBJ whole genome shotgun (WGS) entry which is preliminary data.</text>
</comment>
<feature type="binding site" evidence="4">
    <location>
        <position position="323"/>
    </location>
    <ligand>
        <name>Mg(2+)</name>
        <dbReference type="ChEBI" id="CHEBI:18420"/>
    </ligand>
</feature>
<dbReference type="PANTHER" id="PTHR42839">
    <property type="entry name" value="ISOCHORISMATE SYNTHASE ENTC"/>
    <property type="match status" value="1"/>
</dbReference>
<dbReference type="EC" id="5.4.4.2" evidence="4"/>
<comment type="function">
    <text evidence="4">Catalyzes the conversion of chorismate to isochorismate.</text>
</comment>
<dbReference type="GO" id="GO:0009234">
    <property type="term" value="P:menaquinone biosynthetic process"/>
    <property type="evidence" value="ECO:0007669"/>
    <property type="project" value="UniProtKB-UniRule"/>
</dbReference>
<name>A0A3S0U6H0_9BACI</name>
<keyword evidence="3 4" id="KW-0413">Isomerase</keyword>
<comment type="cofactor">
    <cofactor evidence="4">
        <name>Mg(2+)</name>
        <dbReference type="ChEBI" id="CHEBI:18420"/>
    </cofactor>
</comment>
<evidence type="ECO:0000256" key="3">
    <source>
        <dbReference type="ARBA" id="ARBA00023235"/>
    </source>
</evidence>
<evidence type="ECO:0000256" key="2">
    <source>
        <dbReference type="ARBA" id="ARBA00005297"/>
    </source>
</evidence>
<sequence length="476" mass="53314">MERIGGFFLAISHETELIEGLKAALDEAKRKKHKILFSEVVEVDNISPLSFYQVGREQYIGERFFWQDPNKDIIIAGLGKVEKIQVSAADSRFMEVEASWTALIENAVKTGILEKEGTGPLLFGGFSFDHNKSNSLLWDQFGDNLFYIPAFMLSIVKGQAYLTTNLICSPEDHVQLFIKMINERDTLLSGSVNFGNGHHEIIEQREIAPEHWKYTVANTIEEIKGTDLKKLVLAREMRLIFNHSVLSEQVLQKLAVEQQTSFVFSLETGSDCFIGASPERLIKKTGNEMFSTCLAGSIARGKTKQEDDRLGYELLHDQKNLVEHQYVVSMIGEAMKSVCSSVNIPKAPALMKNRHIQHLYTPVKGMCNRFVSIFEMIEKLHPTPALGGLPKEKAVRRIREVEQLERGFYSGPIGWTDSYGNGEFAVAIRSALLQGKEASLFAGCGIVEDSTPEGEYNETSIKFKPMLSALGGNLHE</sequence>
<comment type="pathway">
    <text evidence="4">Quinol/quinone metabolism; menaquinone biosynthesis.</text>
</comment>
<keyword evidence="4" id="KW-0460">Magnesium</keyword>
<dbReference type="SUPFAM" id="SSF56322">
    <property type="entry name" value="ADC synthase"/>
    <property type="match status" value="1"/>
</dbReference>
<evidence type="ECO:0000313" key="7">
    <source>
        <dbReference type="Proteomes" id="UP000267430"/>
    </source>
</evidence>
<dbReference type="PANTHER" id="PTHR42839:SF1">
    <property type="entry name" value="ISOCHORISMATE SYNTHASE MENF"/>
    <property type="match status" value="1"/>
</dbReference>
<reference evidence="6 7" key="1">
    <citation type="submission" date="2018-12" db="EMBL/GenBank/DDBJ databases">
        <title>Bacillus chawlae sp. nov., Bacillus glennii sp. nov., and Bacillus saganii sp. nov. Isolated from the Vehicle Assembly Building at Kennedy Space Center where the Viking Spacecraft were Assembled.</title>
        <authorList>
            <person name="Seuylemezian A."/>
            <person name="Vaishampayan P."/>
        </authorList>
    </citation>
    <scope>NUCLEOTIDE SEQUENCE [LARGE SCALE GENOMIC DNA]</scope>
    <source>
        <strain evidence="6 7">L5</strain>
    </source>
</reference>
<feature type="binding site" evidence="4">
    <location>
        <position position="458"/>
    </location>
    <ligand>
        <name>Mg(2+)</name>
        <dbReference type="ChEBI" id="CHEBI:18420"/>
    </ligand>
</feature>
<keyword evidence="4" id="KW-0479">Metal-binding</keyword>
<accession>A0A3S0U6H0</accession>
<dbReference type="OrthoDB" id="9803598at2"/>
<evidence type="ECO:0000256" key="4">
    <source>
        <dbReference type="HAMAP-Rule" id="MF_01935"/>
    </source>
</evidence>
<proteinExistence type="inferred from homology"/>
<dbReference type="AlphaFoldDB" id="A0A3S0U6H0"/>
<evidence type="ECO:0000313" key="6">
    <source>
        <dbReference type="EMBL" id="RUQ31920.1"/>
    </source>
</evidence>
<dbReference type="Pfam" id="PF00425">
    <property type="entry name" value="Chorismate_bind"/>
    <property type="match status" value="1"/>
</dbReference>
<feature type="domain" description="Chorismate-utilising enzyme C-terminal" evidence="5">
    <location>
        <begin position="210"/>
        <end position="462"/>
    </location>
</feature>
<evidence type="ECO:0000259" key="5">
    <source>
        <dbReference type="Pfam" id="PF00425"/>
    </source>
</evidence>
<dbReference type="Proteomes" id="UP000267430">
    <property type="component" value="Unassembled WGS sequence"/>
</dbReference>
<dbReference type="UniPathway" id="UPA01057">
    <property type="reaction ID" value="UER00163"/>
</dbReference>
<dbReference type="InterPro" id="IPR015890">
    <property type="entry name" value="Chorismate_C"/>
</dbReference>
<dbReference type="UniPathway" id="UPA00079"/>
<dbReference type="HAMAP" id="MF_01935">
    <property type="entry name" value="MenF"/>
    <property type="match status" value="1"/>
</dbReference>
<organism evidence="6 7">
    <name type="scientific">Peribacillus cavernae</name>
    <dbReference type="NCBI Taxonomy" id="1674310"/>
    <lineage>
        <taxon>Bacteria</taxon>
        <taxon>Bacillati</taxon>
        <taxon>Bacillota</taxon>
        <taxon>Bacilli</taxon>
        <taxon>Bacillales</taxon>
        <taxon>Bacillaceae</taxon>
        <taxon>Peribacillus</taxon>
    </lineage>
</organism>
<comment type="catalytic activity">
    <reaction evidence="1 4">
        <text>chorismate = isochorismate</text>
        <dbReference type="Rhea" id="RHEA:18985"/>
        <dbReference type="ChEBI" id="CHEBI:29748"/>
        <dbReference type="ChEBI" id="CHEBI:29780"/>
        <dbReference type="EC" id="5.4.4.2"/>
    </reaction>
</comment>
<dbReference type="Gene3D" id="3.60.120.10">
    <property type="entry name" value="Anthranilate synthase"/>
    <property type="match status" value="1"/>
</dbReference>
<comment type="similarity">
    <text evidence="2 4">Belongs to the isochorismate synthase family.</text>
</comment>
<dbReference type="InterPro" id="IPR019999">
    <property type="entry name" value="Anth_synth_I-like"/>
</dbReference>
<dbReference type="PRINTS" id="PR00095">
    <property type="entry name" value="ANTSNTHASEI"/>
</dbReference>
<dbReference type="InterPro" id="IPR005801">
    <property type="entry name" value="ADC_synthase"/>
</dbReference>
<dbReference type="InterPro" id="IPR004561">
    <property type="entry name" value="IsoChor_synthase"/>
</dbReference>
<dbReference type="GO" id="GO:0009697">
    <property type="term" value="P:salicylic acid biosynthetic process"/>
    <property type="evidence" value="ECO:0007669"/>
    <property type="project" value="TreeGrafter"/>
</dbReference>
<dbReference type="GO" id="GO:0008909">
    <property type="term" value="F:isochorismate synthase activity"/>
    <property type="evidence" value="ECO:0007669"/>
    <property type="project" value="UniProtKB-UniRule"/>
</dbReference>
<dbReference type="InterPro" id="IPR034681">
    <property type="entry name" value="MenF"/>
</dbReference>
<feature type="active site" description="Proton donor" evidence="4">
    <location>
        <position position="279"/>
    </location>
</feature>
<gene>
    <name evidence="4" type="primary">menF</name>
    <name evidence="6" type="ORF">ELQ35_02795</name>
</gene>
<dbReference type="EMBL" id="RYZZ01000004">
    <property type="protein sequence ID" value="RUQ31920.1"/>
    <property type="molecule type" value="Genomic_DNA"/>
</dbReference>
<comment type="pathway">
    <text evidence="4">Quinol/quinone metabolism; 1,4-dihydroxy-2-naphthoate biosynthesis; 1,4-dihydroxy-2-naphthoate from chorismate: step 1/7.</text>
</comment>